<comment type="caution">
    <text evidence="2">The sequence shown here is derived from an EMBL/GenBank/DDBJ whole genome shotgun (WGS) entry which is preliminary data.</text>
</comment>
<evidence type="ECO:0000313" key="3">
    <source>
        <dbReference type="Proteomes" id="UP000434957"/>
    </source>
</evidence>
<feature type="compositionally biased region" description="Polar residues" evidence="1">
    <location>
        <begin position="257"/>
        <end position="266"/>
    </location>
</feature>
<dbReference type="EMBL" id="QXFT01003462">
    <property type="protein sequence ID" value="KAE9285563.1"/>
    <property type="molecule type" value="Genomic_DNA"/>
</dbReference>
<protein>
    <submittedName>
        <fullName evidence="2">Uncharacterized protein</fullName>
    </submittedName>
</protein>
<feature type="region of interest" description="Disordered" evidence="1">
    <location>
        <begin position="599"/>
        <end position="626"/>
    </location>
</feature>
<accession>A0A6A4C5E5</accession>
<evidence type="ECO:0000256" key="1">
    <source>
        <dbReference type="SAM" id="MobiDB-lite"/>
    </source>
</evidence>
<feature type="region of interest" description="Disordered" evidence="1">
    <location>
        <begin position="210"/>
        <end position="272"/>
    </location>
</feature>
<evidence type="ECO:0000313" key="2">
    <source>
        <dbReference type="EMBL" id="KAE9285563.1"/>
    </source>
</evidence>
<sequence length="744" mass="83072">MVTSVHVASCSFLRLSCRSDHELFSSSYVRSNKKRSSKLLRCFPHCCPDHAPRCYCGCSLHVLVTFESAGDAAAADRNEDLVVCARFESTATGASPRAGDFVSAMQRDDIVALPRSVLLPPGDTDSDWVRAEKAGDYQQEFPENTILYVLNNHRSPQWHYGYDSGSTKTQREMKHVLAVYALMLHPLSERRNQLPLTRLATVAARQPSPPFTMVSYRRQSNVRRREREKARDSDVTRDLDEISRDNESGAAGDGELSEQSTPQTSELPDRVGSAMAQALMSMDPKRATSHLQVDVEYDGSHANSRTFDEFSVADEENPFSSAPLPGLESPRQTLRCHFCQGLLVEPPHARHDTLERLQMMLIVRLFLRFTPLGDFSFHFNEMDSRIRRNWLSSLSPFGQLRQGAEPLARELLANFRSSFSLACFSSRPSHSDVSNSKNVSGREQTVLRSCANLLLDAFSSIRVQRILASIGVIRLDAEEQACTVSESCEQFGQLIADLFDEFIHLLADRNSRFAMYSCGDVNYDHANIPHLVDDILSLVYADRKYQPLRTTASALLLGKDDALEIAAHGMFRAFELQQQQVCSSLPDLNHYSDRCFGRRSSSELARTQPGSEQEKDDRDAPSTSNEKWTRRWFLEPTSIRTTPLSPQIDADYGNDVFPAFDPSLLSVLGLIRIFASIDIVVENLQLSVGSSMRGTDQERAVFALDGHAHPFKTLPNGVVVAAGVALFGHCWGLSERIPGPNIGR</sequence>
<feature type="compositionally biased region" description="Basic and acidic residues" evidence="1">
    <location>
        <begin position="223"/>
        <end position="247"/>
    </location>
</feature>
<keyword evidence="3" id="KW-1185">Reference proteome</keyword>
<reference evidence="2 3" key="1">
    <citation type="submission" date="2018-08" db="EMBL/GenBank/DDBJ databases">
        <title>Genomic investigation of the strawberry pathogen Phytophthora fragariae indicates pathogenicity is determined by transcriptional variation in three key races.</title>
        <authorList>
            <person name="Adams T.M."/>
            <person name="Armitage A.D."/>
            <person name="Sobczyk M.K."/>
            <person name="Bates H.J."/>
            <person name="Dunwell J.M."/>
            <person name="Nellist C.F."/>
            <person name="Harrison R.J."/>
        </authorList>
    </citation>
    <scope>NUCLEOTIDE SEQUENCE [LARGE SCALE GENOMIC DNA]</scope>
    <source>
        <strain evidence="2 3">SCRP333</strain>
    </source>
</reference>
<dbReference type="Proteomes" id="UP000434957">
    <property type="component" value="Unassembled WGS sequence"/>
</dbReference>
<dbReference type="AlphaFoldDB" id="A0A6A4C5E5"/>
<name>A0A6A4C5E5_9STRA</name>
<gene>
    <name evidence="2" type="ORF">PR003_g26548</name>
</gene>
<proteinExistence type="predicted"/>
<feature type="compositionally biased region" description="Polar residues" evidence="1">
    <location>
        <begin position="602"/>
        <end position="611"/>
    </location>
</feature>
<organism evidence="2 3">
    <name type="scientific">Phytophthora rubi</name>
    <dbReference type="NCBI Taxonomy" id="129364"/>
    <lineage>
        <taxon>Eukaryota</taxon>
        <taxon>Sar</taxon>
        <taxon>Stramenopiles</taxon>
        <taxon>Oomycota</taxon>
        <taxon>Peronosporomycetes</taxon>
        <taxon>Peronosporales</taxon>
        <taxon>Peronosporaceae</taxon>
        <taxon>Phytophthora</taxon>
    </lineage>
</organism>